<dbReference type="Proteomes" id="UP000001880">
    <property type="component" value="Chromosome"/>
</dbReference>
<proteinExistence type="predicted"/>
<dbReference type="SMART" id="SM00240">
    <property type="entry name" value="FHA"/>
    <property type="match status" value="1"/>
</dbReference>
<name>D0LX73_HALO1</name>
<organism evidence="3 4">
    <name type="scientific">Haliangium ochraceum (strain DSM 14365 / JCM 11303 / SMP-2)</name>
    <dbReference type="NCBI Taxonomy" id="502025"/>
    <lineage>
        <taxon>Bacteria</taxon>
        <taxon>Pseudomonadati</taxon>
        <taxon>Myxococcota</taxon>
        <taxon>Polyangia</taxon>
        <taxon>Haliangiales</taxon>
        <taxon>Kofleriaceae</taxon>
        <taxon>Haliangium</taxon>
    </lineage>
</organism>
<dbReference type="RefSeq" id="WP_012828714.1">
    <property type="nucleotide sequence ID" value="NC_013440.1"/>
</dbReference>
<dbReference type="PROSITE" id="PS50006">
    <property type="entry name" value="FHA_DOMAIN"/>
    <property type="match status" value="1"/>
</dbReference>
<dbReference type="InterPro" id="IPR050923">
    <property type="entry name" value="Cell_Proc_Reg/RNA_Proc"/>
</dbReference>
<protein>
    <submittedName>
        <fullName evidence="3">FHA domain containing protein</fullName>
    </submittedName>
</protein>
<keyword evidence="1" id="KW-0472">Membrane</keyword>
<dbReference type="eggNOG" id="COG1716">
    <property type="taxonomic scope" value="Bacteria"/>
</dbReference>
<dbReference type="KEGG" id="hoh:Hoch_3613"/>
<evidence type="ECO:0000313" key="3">
    <source>
        <dbReference type="EMBL" id="ACY16115.1"/>
    </source>
</evidence>
<dbReference type="OrthoDB" id="9782676at2"/>
<dbReference type="SUPFAM" id="SSF49879">
    <property type="entry name" value="SMAD/FHA domain"/>
    <property type="match status" value="1"/>
</dbReference>
<feature type="domain" description="FHA" evidence="2">
    <location>
        <begin position="85"/>
        <end position="134"/>
    </location>
</feature>
<keyword evidence="1" id="KW-0812">Transmembrane</keyword>
<dbReference type="STRING" id="502025.Hoch_3613"/>
<evidence type="ECO:0000313" key="4">
    <source>
        <dbReference type="Proteomes" id="UP000001880"/>
    </source>
</evidence>
<reference evidence="3 4" key="1">
    <citation type="journal article" date="2010" name="Stand. Genomic Sci.">
        <title>Complete genome sequence of Haliangium ochraceum type strain (SMP-2).</title>
        <authorList>
            <consortium name="US DOE Joint Genome Institute (JGI-PGF)"/>
            <person name="Ivanova N."/>
            <person name="Daum C."/>
            <person name="Lang E."/>
            <person name="Abt B."/>
            <person name="Kopitz M."/>
            <person name="Saunders E."/>
            <person name="Lapidus A."/>
            <person name="Lucas S."/>
            <person name="Glavina Del Rio T."/>
            <person name="Nolan M."/>
            <person name="Tice H."/>
            <person name="Copeland A."/>
            <person name="Cheng J.F."/>
            <person name="Chen F."/>
            <person name="Bruce D."/>
            <person name="Goodwin L."/>
            <person name="Pitluck S."/>
            <person name="Mavromatis K."/>
            <person name="Pati A."/>
            <person name="Mikhailova N."/>
            <person name="Chen A."/>
            <person name="Palaniappan K."/>
            <person name="Land M."/>
            <person name="Hauser L."/>
            <person name="Chang Y.J."/>
            <person name="Jeffries C.D."/>
            <person name="Detter J.C."/>
            <person name="Brettin T."/>
            <person name="Rohde M."/>
            <person name="Goker M."/>
            <person name="Bristow J."/>
            <person name="Markowitz V."/>
            <person name="Eisen J.A."/>
            <person name="Hugenholtz P."/>
            <person name="Kyrpides N.C."/>
            <person name="Klenk H.P."/>
        </authorList>
    </citation>
    <scope>NUCLEOTIDE SEQUENCE [LARGE SCALE GENOMIC DNA]</scope>
    <source>
        <strain evidence="4">DSM 14365 / CIP 107738 / JCM 11303 / AJ 13395 / SMP-2</strain>
    </source>
</reference>
<keyword evidence="1" id="KW-1133">Transmembrane helix</keyword>
<keyword evidence="4" id="KW-1185">Reference proteome</keyword>
<dbReference type="PANTHER" id="PTHR23308">
    <property type="entry name" value="NUCLEAR INHIBITOR OF PROTEIN PHOSPHATASE-1"/>
    <property type="match status" value="1"/>
</dbReference>
<dbReference type="EMBL" id="CP001804">
    <property type="protein sequence ID" value="ACY16115.1"/>
    <property type="molecule type" value="Genomic_DNA"/>
</dbReference>
<dbReference type="InterPro" id="IPR000253">
    <property type="entry name" value="FHA_dom"/>
</dbReference>
<dbReference type="Gene3D" id="2.60.200.20">
    <property type="match status" value="1"/>
</dbReference>
<dbReference type="AlphaFoldDB" id="D0LX73"/>
<accession>D0LX73</accession>
<evidence type="ECO:0000259" key="2">
    <source>
        <dbReference type="PROSITE" id="PS50006"/>
    </source>
</evidence>
<sequence length="157" mass="16700">MSTAAIVSVVVGAALLVLIAVILIVRHGGNGGAAQVPRRMCGGCQRAMMPEWDKCMFCGWTPVARIEFLSGPMTGHLIPLSEEVTTVGSVAGNTVVLSDPAVSRKHLGIRRVGSTYELADLGSTNGVYVNGHRMPKKTLVPGDVLRVGNTEMVFRRE</sequence>
<dbReference type="InterPro" id="IPR008984">
    <property type="entry name" value="SMAD_FHA_dom_sf"/>
</dbReference>
<dbReference type="CDD" id="cd00060">
    <property type="entry name" value="FHA"/>
    <property type="match status" value="1"/>
</dbReference>
<dbReference type="InterPro" id="IPR032030">
    <property type="entry name" value="YscD_cytoplasmic_dom"/>
</dbReference>
<gene>
    <name evidence="3" type="ordered locus">Hoch_3613</name>
</gene>
<evidence type="ECO:0000256" key="1">
    <source>
        <dbReference type="SAM" id="Phobius"/>
    </source>
</evidence>
<feature type="transmembrane region" description="Helical" evidence="1">
    <location>
        <begin position="6"/>
        <end position="25"/>
    </location>
</feature>
<dbReference type="HOGENOM" id="CLU_1675471_0_0_7"/>
<dbReference type="Pfam" id="PF16697">
    <property type="entry name" value="Yop-YscD_cpl"/>
    <property type="match status" value="1"/>
</dbReference>